<evidence type="ECO:0000313" key="1">
    <source>
        <dbReference type="EMBL" id="KKM79698.1"/>
    </source>
</evidence>
<organism evidence="1">
    <name type="scientific">marine sediment metagenome</name>
    <dbReference type="NCBI Taxonomy" id="412755"/>
    <lineage>
        <taxon>unclassified sequences</taxon>
        <taxon>metagenomes</taxon>
        <taxon>ecological metagenomes</taxon>
    </lineage>
</organism>
<sequence length="65" mass="7547">MSLSKLGKKNHNYKEISRVELKNLIKKGLLKNQIASEFHLHPNSGNKKIQEFWGINGLKNARKYL</sequence>
<comment type="caution">
    <text evidence="1">The sequence shown here is derived from an EMBL/GenBank/DDBJ whole genome shotgun (WGS) entry which is preliminary data.</text>
</comment>
<accession>A0A0F9KCI3</accession>
<proteinExistence type="predicted"/>
<reference evidence="1" key="1">
    <citation type="journal article" date="2015" name="Nature">
        <title>Complex archaea that bridge the gap between prokaryotes and eukaryotes.</title>
        <authorList>
            <person name="Spang A."/>
            <person name="Saw J.H."/>
            <person name="Jorgensen S.L."/>
            <person name="Zaremba-Niedzwiedzka K."/>
            <person name="Martijn J."/>
            <person name="Lind A.E."/>
            <person name="van Eijk R."/>
            <person name="Schleper C."/>
            <person name="Guy L."/>
            <person name="Ettema T.J."/>
        </authorList>
    </citation>
    <scope>NUCLEOTIDE SEQUENCE</scope>
</reference>
<dbReference type="EMBL" id="LAZR01008298">
    <property type="protein sequence ID" value="KKM79698.1"/>
    <property type="molecule type" value="Genomic_DNA"/>
</dbReference>
<protein>
    <submittedName>
        <fullName evidence="1">Uncharacterized protein</fullName>
    </submittedName>
</protein>
<dbReference type="AlphaFoldDB" id="A0A0F9KCI3"/>
<gene>
    <name evidence="1" type="ORF">LCGC14_1347280</name>
</gene>
<name>A0A0F9KCI3_9ZZZZ</name>